<protein>
    <recommendedName>
        <fullName evidence="1">HD/PDEase domain-containing protein</fullName>
    </recommendedName>
</protein>
<feature type="non-terminal residue" evidence="2">
    <location>
        <position position="197"/>
    </location>
</feature>
<dbReference type="Gene3D" id="1.20.58.1910">
    <property type="match status" value="1"/>
</dbReference>
<sequence>QEIFNNVMRAAQHHMSQPPYDNSHDWEHILRVCSLALKIYESELASNKPWAQKLNPTVIFMACIVHDVGDHKYLRKNENPDTIRYEMLVSCGVQHQLALDIQTIAEACSYTGEIANPSHVQSLLTSHPEIVIVQDADRLDGLGCVGSARCFAFGGASETRKYKSLNLGVQLNWKRFWMVMQLIKTRKGKELARVKWQ</sequence>
<dbReference type="PANTHER" id="PTHR33594">
    <property type="entry name" value="SUPERFAMILY HYDROLASE, PUTATIVE (AFU_ORTHOLOGUE AFUA_1G03035)-RELATED"/>
    <property type="match status" value="1"/>
</dbReference>
<dbReference type="Proteomes" id="UP000799324">
    <property type="component" value="Unassembled WGS sequence"/>
</dbReference>
<dbReference type="Pfam" id="PF01966">
    <property type="entry name" value="HD"/>
    <property type="match status" value="1"/>
</dbReference>
<dbReference type="EMBL" id="MU004297">
    <property type="protein sequence ID" value="KAF2660885.1"/>
    <property type="molecule type" value="Genomic_DNA"/>
</dbReference>
<proteinExistence type="predicted"/>
<gene>
    <name evidence="2" type="ORF">K491DRAFT_574931</name>
</gene>
<dbReference type="SMART" id="SM00471">
    <property type="entry name" value="HDc"/>
    <property type="match status" value="1"/>
</dbReference>
<dbReference type="SUPFAM" id="SSF109604">
    <property type="entry name" value="HD-domain/PDEase-like"/>
    <property type="match status" value="1"/>
</dbReference>
<reference evidence="2" key="1">
    <citation type="journal article" date="2020" name="Stud. Mycol.">
        <title>101 Dothideomycetes genomes: a test case for predicting lifestyles and emergence of pathogens.</title>
        <authorList>
            <person name="Haridas S."/>
            <person name="Albert R."/>
            <person name="Binder M."/>
            <person name="Bloem J."/>
            <person name="Labutti K."/>
            <person name="Salamov A."/>
            <person name="Andreopoulos B."/>
            <person name="Baker S."/>
            <person name="Barry K."/>
            <person name="Bills G."/>
            <person name="Bluhm B."/>
            <person name="Cannon C."/>
            <person name="Castanera R."/>
            <person name="Culley D."/>
            <person name="Daum C."/>
            <person name="Ezra D."/>
            <person name="Gonzalez J."/>
            <person name="Henrissat B."/>
            <person name="Kuo A."/>
            <person name="Liang C."/>
            <person name="Lipzen A."/>
            <person name="Lutzoni F."/>
            <person name="Magnuson J."/>
            <person name="Mondo S."/>
            <person name="Nolan M."/>
            <person name="Ohm R."/>
            <person name="Pangilinan J."/>
            <person name="Park H.-J."/>
            <person name="Ramirez L."/>
            <person name="Alfaro M."/>
            <person name="Sun H."/>
            <person name="Tritt A."/>
            <person name="Yoshinaga Y."/>
            <person name="Zwiers L.-H."/>
            <person name="Turgeon B."/>
            <person name="Goodwin S."/>
            <person name="Spatafora J."/>
            <person name="Crous P."/>
            <person name="Grigoriev I."/>
        </authorList>
    </citation>
    <scope>NUCLEOTIDE SEQUENCE</scope>
    <source>
        <strain evidence="2">CBS 122681</strain>
    </source>
</reference>
<dbReference type="Gene3D" id="1.10.472.50">
    <property type="entry name" value="HD-domain/PDEase-like"/>
    <property type="match status" value="1"/>
</dbReference>
<accession>A0A6A6TLF2</accession>
<dbReference type="InterPro" id="IPR003607">
    <property type="entry name" value="HD/PDEase_dom"/>
</dbReference>
<feature type="domain" description="HD/PDEase" evidence="1">
    <location>
        <begin position="21"/>
        <end position="151"/>
    </location>
</feature>
<dbReference type="CDD" id="cd00077">
    <property type="entry name" value="HDc"/>
    <property type="match status" value="1"/>
</dbReference>
<dbReference type="PANTHER" id="PTHR33594:SF1">
    <property type="entry name" value="HD_PDEASE DOMAIN-CONTAINING PROTEIN"/>
    <property type="match status" value="1"/>
</dbReference>
<dbReference type="InterPro" id="IPR006674">
    <property type="entry name" value="HD_domain"/>
</dbReference>
<keyword evidence="3" id="KW-1185">Reference proteome</keyword>
<evidence type="ECO:0000313" key="2">
    <source>
        <dbReference type="EMBL" id="KAF2660885.1"/>
    </source>
</evidence>
<evidence type="ECO:0000313" key="3">
    <source>
        <dbReference type="Proteomes" id="UP000799324"/>
    </source>
</evidence>
<dbReference type="OrthoDB" id="16547at2759"/>
<dbReference type="AlphaFoldDB" id="A0A6A6TLF2"/>
<evidence type="ECO:0000259" key="1">
    <source>
        <dbReference type="SMART" id="SM00471"/>
    </source>
</evidence>
<organism evidence="2 3">
    <name type="scientific">Lophiostoma macrostomum CBS 122681</name>
    <dbReference type="NCBI Taxonomy" id="1314788"/>
    <lineage>
        <taxon>Eukaryota</taxon>
        <taxon>Fungi</taxon>
        <taxon>Dikarya</taxon>
        <taxon>Ascomycota</taxon>
        <taxon>Pezizomycotina</taxon>
        <taxon>Dothideomycetes</taxon>
        <taxon>Pleosporomycetidae</taxon>
        <taxon>Pleosporales</taxon>
        <taxon>Lophiostomataceae</taxon>
        <taxon>Lophiostoma</taxon>
    </lineage>
</organism>
<name>A0A6A6TLF2_9PLEO</name>
<feature type="non-terminal residue" evidence="2">
    <location>
        <position position="1"/>
    </location>
</feature>